<organism evidence="10 11">
    <name type="scientific">Phytoactinopolyspora halophila</name>
    <dbReference type="NCBI Taxonomy" id="1981511"/>
    <lineage>
        <taxon>Bacteria</taxon>
        <taxon>Bacillati</taxon>
        <taxon>Actinomycetota</taxon>
        <taxon>Actinomycetes</taxon>
        <taxon>Jiangellales</taxon>
        <taxon>Jiangellaceae</taxon>
        <taxon>Phytoactinopolyspora</taxon>
    </lineage>
</organism>
<evidence type="ECO:0000259" key="7">
    <source>
        <dbReference type="Pfam" id="PF04542"/>
    </source>
</evidence>
<evidence type="ECO:0000259" key="9">
    <source>
        <dbReference type="Pfam" id="PF12680"/>
    </source>
</evidence>
<dbReference type="PANTHER" id="PTHR43133">
    <property type="entry name" value="RNA POLYMERASE ECF-TYPE SIGMA FACTO"/>
    <property type="match status" value="1"/>
</dbReference>
<name>A0A329QTM3_9ACTN</name>
<dbReference type="EMBL" id="QMIG01000005">
    <property type="protein sequence ID" value="RAW15685.1"/>
    <property type="molecule type" value="Genomic_DNA"/>
</dbReference>
<comment type="subunit">
    <text evidence="2">Interacts transiently with the RNA polymerase catalytic core formed by RpoA, RpoB, RpoC and RpoZ (2 alpha, 1 beta, 1 beta' and 1 omega subunit) to form the RNA polymerase holoenzyme that can initiate transcription.</text>
</comment>
<dbReference type="Pfam" id="PF08281">
    <property type="entry name" value="Sigma70_r4_2"/>
    <property type="match status" value="1"/>
</dbReference>
<evidence type="ECO:0000256" key="1">
    <source>
        <dbReference type="ARBA" id="ARBA00010641"/>
    </source>
</evidence>
<dbReference type="Pfam" id="PF12680">
    <property type="entry name" value="SnoaL_2"/>
    <property type="match status" value="1"/>
</dbReference>
<proteinExistence type="inferred from homology"/>
<dbReference type="NCBIfam" id="NF006089">
    <property type="entry name" value="PRK08241.1"/>
    <property type="match status" value="1"/>
</dbReference>
<feature type="domain" description="SnoaL-like" evidence="9">
    <location>
        <begin position="254"/>
        <end position="352"/>
    </location>
</feature>
<evidence type="ECO:0000259" key="8">
    <source>
        <dbReference type="Pfam" id="PF08281"/>
    </source>
</evidence>
<evidence type="ECO:0000313" key="10">
    <source>
        <dbReference type="EMBL" id="RAW15685.1"/>
    </source>
</evidence>
<evidence type="ECO:0000256" key="3">
    <source>
        <dbReference type="ARBA" id="ARBA00023015"/>
    </source>
</evidence>
<gene>
    <name evidence="10" type="ORF">DPM12_08550</name>
</gene>
<dbReference type="SUPFAM" id="SSF88659">
    <property type="entry name" value="Sigma3 and sigma4 domains of RNA polymerase sigma factors"/>
    <property type="match status" value="1"/>
</dbReference>
<feature type="domain" description="RNA polymerase sigma-70 region 2" evidence="7">
    <location>
        <begin position="58"/>
        <end position="126"/>
    </location>
</feature>
<evidence type="ECO:0000256" key="5">
    <source>
        <dbReference type="ARBA" id="ARBA00023163"/>
    </source>
</evidence>
<keyword evidence="4" id="KW-0731">Sigma factor</keyword>
<dbReference type="Gene3D" id="1.10.1740.10">
    <property type="match status" value="1"/>
</dbReference>
<comment type="caution">
    <text evidence="10">The sequence shown here is derived from an EMBL/GenBank/DDBJ whole genome shotgun (WGS) entry which is preliminary data.</text>
</comment>
<feature type="region of interest" description="Disordered" evidence="6">
    <location>
        <begin position="125"/>
        <end position="145"/>
    </location>
</feature>
<accession>A0A329QTM3</accession>
<evidence type="ECO:0000256" key="2">
    <source>
        <dbReference type="ARBA" id="ARBA00011344"/>
    </source>
</evidence>
<dbReference type="InterPro" id="IPR037401">
    <property type="entry name" value="SnoaL-like"/>
</dbReference>
<keyword evidence="11" id="KW-1185">Reference proteome</keyword>
<dbReference type="GO" id="GO:0016987">
    <property type="term" value="F:sigma factor activity"/>
    <property type="evidence" value="ECO:0007669"/>
    <property type="project" value="UniProtKB-KW"/>
</dbReference>
<dbReference type="InterPro" id="IPR036388">
    <property type="entry name" value="WH-like_DNA-bd_sf"/>
</dbReference>
<feature type="region of interest" description="Disordered" evidence="6">
    <location>
        <begin position="15"/>
        <end position="52"/>
    </location>
</feature>
<dbReference type="Proteomes" id="UP000250462">
    <property type="component" value="Unassembled WGS sequence"/>
</dbReference>
<dbReference type="AlphaFoldDB" id="A0A329QTM3"/>
<comment type="similarity">
    <text evidence="1">Belongs to the sigma-70 factor family. ECF subfamily.</text>
</comment>
<dbReference type="InterPro" id="IPR014305">
    <property type="entry name" value="RNA_pol_sigma-G_actinobac"/>
</dbReference>
<dbReference type="NCBIfam" id="TIGR02960">
    <property type="entry name" value="SigX5"/>
    <property type="match status" value="1"/>
</dbReference>
<feature type="compositionally biased region" description="Pro residues" evidence="6">
    <location>
        <begin position="130"/>
        <end position="141"/>
    </location>
</feature>
<dbReference type="NCBIfam" id="TIGR02937">
    <property type="entry name" value="sigma70-ECF"/>
    <property type="match status" value="1"/>
</dbReference>
<protein>
    <submittedName>
        <fullName evidence="10">RNA polymerase subunit sigma-70</fullName>
    </submittedName>
</protein>
<dbReference type="InterPro" id="IPR007627">
    <property type="entry name" value="RNA_pol_sigma70_r2"/>
</dbReference>
<dbReference type="SUPFAM" id="SSF88946">
    <property type="entry name" value="Sigma2 domain of RNA polymerase sigma factors"/>
    <property type="match status" value="1"/>
</dbReference>
<keyword evidence="5" id="KW-0804">Transcription</keyword>
<dbReference type="GO" id="GO:0006352">
    <property type="term" value="P:DNA-templated transcription initiation"/>
    <property type="evidence" value="ECO:0007669"/>
    <property type="project" value="InterPro"/>
</dbReference>
<dbReference type="InterPro" id="IPR013325">
    <property type="entry name" value="RNA_pol_sigma_r2"/>
</dbReference>
<dbReference type="InterPro" id="IPR013249">
    <property type="entry name" value="RNA_pol_sigma70_r4_t2"/>
</dbReference>
<dbReference type="InterPro" id="IPR014284">
    <property type="entry name" value="RNA_pol_sigma-70_dom"/>
</dbReference>
<sequence>MVASFRRHASTVFETPLGGRAERSRPNPPRDLACQDGRVTPSTPDRARDRSDEAFHELVEPYRRELHLHCYRMMGSLADADDMLQETMLAAWRGLAGFAGRSSIRAWLYRIATNRCLNALRDSRRRAPAEPVPPFDPPPPSRRSDLTWLQPYPDTLLEQATDQAPGPAGRYLAREATELAFVAALQELPPRQVATLILCDVLDFSVADVAEMLDTTGNAVKGALQRARASVARRTTARSDGHRHTHSTHGWDIARRFARAFTEDDIDGVIELLTDDAWLAMPPAPHEYHGPTAIGAFLRSSATWRAGRRIRLVPTGANVQPAFGCYLAGDDDAGVRFNGIIVLTLRDGRIAGMTRFLDPGLSHAFGMSPTVES</sequence>
<dbReference type="Gene3D" id="1.10.10.10">
    <property type="entry name" value="Winged helix-like DNA-binding domain superfamily/Winged helix DNA-binding domain"/>
    <property type="match status" value="1"/>
</dbReference>
<dbReference type="OrthoDB" id="3806887at2"/>
<reference evidence="10 11" key="1">
    <citation type="submission" date="2018-06" db="EMBL/GenBank/DDBJ databases">
        <title>Phytoactinopolyspora halophila sp. nov., a novel halophilic actinomycete isolated from a saline soil in China.</title>
        <authorList>
            <person name="Tang S.-K."/>
        </authorList>
    </citation>
    <scope>NUCLEOTIDE SEQUENCE [LARGE SCALE GENOMIC DNA]</scope>
    <source>
        <strain evidence="10 11">YIM 96934</strain>
    </source>
</reference>
<dbReference type="PANTHER" id="PTHR43133:SF65">
    <property type="entry name" value="ECF RNA POLYMERASE SIGMA FACTOR SIGG"/>
    <property type="match status" value="1"/>
</dbReference>
<keyword evidence="3" id="KW-0805">Transcription regulation</keyword>
<dbReference type="InterPro" id="IPR032710">
    <property type="entry name" value="NTF2-like_dom_sf"/>
</dbReference>
<dbReference type="Pfam" id="PF04542">
    <property type="entry name" value="Sigma70_r2"/>
    <property type="match status" value="1"/>
</dbReference>
<evidence type="ECO:0000313" key="11">
    <source>
        <dbReference type="Proteomes" id="UP000250462"/>
    </source>
</evidence>
<dbReference type="SUPFAM" id="SSF54427">
    <property type="entry name" value="NTF2-like"/>
    <property type="match status" value="1"/>
</dbReference>
<feature type="domain" description="RNA polymerase sigma factor 70 region 4 type 2" evidence="8">
    <location>
        <begin position="180"/>
        <end position="229"/>
    </location>
</feature>
<dbReference type="InterPro" id="IPR039425">
    <property type="entry name" value="RNA_pol_sigma-70-like"/>
</dbReference>
<evidence type="ECO:0000256" key="4">
    <source>
        <dbReference type="ARBA" id="ARBA00023082"/>
    </source>
</evidence>
<dbReference type="InterPro" id="IPR013324">
    <property type="entry name" value="RNA_pol_sigma_r3/r4-like"/>
</dbReference>
<dbReference type="Gene3D" id="3.10.450.50">
    <property type="match status" value="1"/>
</dbReference>
<evidence type="ECO:0000256" key="6">
    <source>
        <dbReference type="SAM" id="MobiDB-lite"/>
    </source>
</evidence>
<dbReference type="GO" id="GO:0003677">
    <property type="term" value="F:DNA binding"/>
    <property type="evidence" value="ECO:0007669"/>
    <property type="project" value="InterPro"/>
</dbReference>